<accession>A0A0A9C912</accession>
<dbReference type="AlphaFoldDB" id="A0A0A9C912"/>
<reference evidence="2" key="1">
    <citation type="submission" date="2014-09" db="EMBL/GenBank/DDBJ databases">
        <authorList>
            <person name="Magalhaes I.L.F."/>
            <person name="Oliveira U."/>
            <person name="Santos F.R."/>
            <person name="Vidigal T.H.D.A."/>
            <person name="Brescovit A.D."/>
            <person name="Santos A.J."/>
        </authorList>
    </citation>
    <scope>NUCLEOTIDE SEQUENCE</scope>
    <source>
        <tissue evidence="2">Shoot tissue taken approximately 20 cm above the soil surface</tissue>
    </source>
</reference>
<organism evidence="2">
    <name type="scientific">Arundo donax</name>
    <name type="common">Giant reed</name>
    <name type="synonym">Donax arundinaceus</name>
    <dbReference type="NCBI Taxonomy" id="35708"/>
    <lineage>
        <taxon>Eukaryota</taxon>
        <taxon>Viridiplantae</taxon>
        <taxon>Streptophyta</taxon>
        <taxon>Embryophyta</taxon>
        <taxon>Tracheophyta</taxon>
        <taxon>Spermatophyta</taxon>
        <taxon>Magnoliopsida</taxon>
        <taxon>Liliopsida</taxon>
        <taxon>Poales</taxon>
        <taxon>Poaceae</taxon>
        <taxon>PACMAD clade</taxon>
        <taxon>Arundinoideae</taxon>
        <taxon>Arundineae</taxon>
        <taxon>Arundo</taxon>
    </lineage>
</organism>
<feature type="signal peptide" evidence="1">
    <location>
        <begin position="1"/>
        <end position="15"/>
    </location>
</feature>
<reference evidence="2" key="2">
    <citation type="journal article" date="2015" name="Data Brief">
        <title>Shoot transcriptome of the giant reed, Arundo donax.</title>
        <authorList>
            <person name="Barrero R.A."/>
            <person name="Guerrero F.D."/>
            <person name="Moolhuijzen P."/>
            <person name="Goolsby J.A."/>
            <person name="Tidwell J."/>
            <person name="Bellgard S.E."/>
            <person name="Bellgard M.I."/>
        </authorList>
    </citation>
    <scope>NUCLEOTIDE SEQUENCE</scope>
    <source>
        <tissue evidence="2">Shoot tissue taken approximately 20 cm above the soil surface</tissue>
    </source>
</reference>
<name>A0A0A9C912_ARUDO</name>
<sequence length="38" mass="4361">MFFVHLCDIVTLVYEIVLFFSEGGETPFPFTGMLRNCS</sequence>
<evidence type="ECO:0000313" key="2">
    <source>
        <dbReference type="EMBL" id="JAD70948.1"/>
    </source>
</evidence>
<proteinExistence type="predicted"/>
<feature type="chain" id="PRO_5013107991" evidence="1">
    <location>
        <begin position="16"/>
        <end position="38"/>
    </location>
</feature>
<dbReference type="EMBL" id="GBRH01226947">
    <property type="protein sequence ID" value="JAD70948.1"/>
    <property type="molecule type" value="Transcribed_RNA"/>
</dbReference>
<evidence type="ECO:0000256" key="1">
    <source>
        <dbReference type="SAM" id="SignalP"/>
    </source>
</evidence>
<protein>
    <submittedName>
        <fullName evidence="2">Uncharacterized protein</fullName>
    </submittedName>
</protein>
<keyword evidence="1" id="KW-0732">Signal</keyword>